<dbReference type="OrthoDB" id="9181937at2"/>
<name>A0A437M7N4_9SPHN</name>
<accession>A0A437M7N4</accession>
<sequence>MAYLLLRSSSRSTASRMKSDRFSLPVSAASMRANVPSRKRAGVCSPLILGRPTPARISDITFSAKPAILLISPIDRVNDISYLDDIRYGGKSMTNTLTIIGYEMDDHCSHCGRKLVHCVDTAEMGLIGADCFNKLIKANTKKYSGNGKPGASLVRDMAKLRDRVSDAGLSSYGRHPNHFVFEVAA</sequence>
<protein>
    <submittedName>
        <fullName evidence="1">Uncharacterized protein</fullName>
    </submittedName>
</protein>
<reference evidence="1 2" key="1">
    <citation type="submission" date="2019-01" db="EMBL/GenBank/DDBJ databases">
        <authorList>
            <person name="Chen W.-M."/>
        </authorList>
    </citation>
    <scope>NUCLEOTIDE SEQUENCE [LARGE SCALE GENOMIC DNA]</scope>
    <source>
        <strain evidence="1 2">CCP-7</strain>
    </source>
</reference>
<dbReference type="Proteomes" id="UP000282971">
    <property type="component" value="Unassembled WGS sequence"/>
</dbReference>
<dbReference type="EMBL" id="SACN01000001">
    <property type="protein sequence ID" value="RVT93741.1"/>
    <property type="molecule type" value="Genomic_DNA"/>
</dbReference>
<evidence type="ECO:0000313" key="2">
    <source>
        <dbReference type="Proteomes" id="UP000282971"/>
    </source>
</evidence>
<comment type="caution">
    <text evidence="1">The sequence shown here is derived from an EMBL/GenBank/DDBJ whole genome shotgun (WGS) entry which is preliminary data.</text>
</comment>
<keyword evidence="2" id="KW-1185">Reference proteome</keyword>
<evidence type="ECO:0000313" key="1">
    <source>
        <dbReference type="EMBL" id="RVT93741.1"/>
    </source>
</evidence>
<dbReference type="AlphaFoldDB" id="A0A437M7N4"/>
<gene>
    <name evidence="1" type="ORF">EOD43_07705</name>
</gene>
<proteinExistence type="predicted"/>
<organism evidence="1 2">
    <name type="scientific">Sphingomonas crocodyli</name>
    <dbReference type="NCBI Taxonomy" id="1979270"/>
    <lineage>
        <taxon>Bacteria</taxon>
        <taxon>Pseudomonadati</taxon>
        <taxon>Pseudomonadota</taxon>
        <taxon>Alphaproteobacteria</taxon>
        <taxon>Sphingomonadales</taxon>
        <taxon>Sphingomonadaceae</taxon>
        <taxon>Sphingomonas</taxon>
    </lineage>
</organism>